<dbReference type="Proteomes" id="UP000823486">
    <property type="component" value="Unassembled WGS sequence"/>
</dbReference>
<accession>A0ABS2QEB4</accession>
<dbReference type="Gene3D" id="3.40.50.1820">
    <property type="entry name" value="alpha/beta hydrolase"/>
    <property type="match status" value="1"/>
</dbReference>
<sequence>MFKELKKKVKGHMELDVSYSLLSTQEESKSLAIMLPGTGYTVLAPFLLYSTGVFVNNSYDLLQVNYQYNQEPFTEYSTNELSEVITYDVRTVLDSVLNERHYDHFCFIGKSLGTIAMSSELKRDIFKDAGAIWLTPLLHRDDVMDTMVNGRHRGLCFIGDQDSIYTNERFQQLKSNPNLMSKLIPGVNHGLTCHDPVDSIDVLRNVINDITHFVIDA</sequence>
<proteinExistence type="predicted"/>
<evidence type="ECO:0008006" key="3">
    <source>
        <dbReference type="Google" id="ProtNLM"/>
    </source>
</evidence>
<keyword evidence="2" id="KW-1185">Reference proteome</keyword>
<organism evidence="1 2">
    <name type="scientific">Peribacillus deserti</name>
    <dbReference type="NCBI Taxonomy" id="673318"/>
    <lineage>
        <taxon>Bacteria</taxon>
        <taxon>Bacillati</taxon>
        <taxon>Bacillota</taxon>
        <taxon>Bacilli</taxon>
        <taxon>Bacillales</taxon>
        <taxon>Bacillaceae</taxon>
        <taxon>Peribacillus</taxon>
    </lineage>
</organism>
<dbReference type="SUPFAM" id="SSF53474">
    <property type="entry name" value="alpha/beta-Hydrolases"/>
    <property type="match status" value="1"/>
</dbReference>
<dbReference type="RefSeq" id="WP_204539093.1">
    <property type="nucleotide sequence ID" value="NZ_JAFBFI010000002.1"/>
</dbReference>
<name>A0ABS2QEB4_9BACI</name>
<reference evidence="1 2" key="1">
    <citation type="submission" date="2021-01" db="EMBL/GenBank/DDBJ databases">
        <title>Genomic Encyclopedia of Type Strains, Phase IV (KMG-IV): sequencing the most valuable type-strain genomes for metagenomic binning, comparative biology and taxonomic classification.</title>
        <authorList>
            <person name="Goeker M."/>
        </authorList>
    </citation>
    <scope>NUCLEOTIDE SEQUENCE [LARGE SCALE GENOMIC DNA]</scope>
    <source>
        <strain evidence="1 2">DSM 105482</strain>
    </source>
</reference>
<dbReference type="InterPro" id="IPR029058">
    <property type="entry name" value="AB_hydrolase_fold"/>
</dbReference>
<protein>
    <recommendedName>
        <fullName evidence="3">Alpha/beta hydrolase</fullName>
    </recommendedName>
</protein>
<gene>
    <name evidence="1" type="ORF">JOC77_000907</name>
</gene>
<evidence type="ECO:0000313" key="2">
    <source>
        <dbReference type="Proteomes" id="UP000823486"/>
    </source>
</evidence>
<comment type="caution">
    <text evidence="1">The sequence shown here is derived from an EMBL/GenBank/DDBJ whole genome shotgun (WGS) entry which is preliminary data.</text>
</comment>
<dbReference type="EMBL" id="JAFBFI010000002">
    <property type="protein sequence ID" value="MBM7691502.1"/>
    <property type="molecule type" value="Genomic_DNA"/>
</dbReference>
<evidence type="ECO:0000313" key="1">
    <source>
        <dbReference type="EMBL" id="MBM7691502.1"/>
    </source>
</evidence>